<dbReference type="AlphaFoldDB" id="A0A851GS75"/>
<evidence type="ECO:0000313" key="1">
    <source>
        <dbReference type="EMBL" id="NWK57630.1"/>
    </source>
</evidence>
<keyword evidence="2" id="KW-1185">Reference proteome</keyword>
<evidence type="ECO:0000313" key="2">
    <source>
        <dbReference type="Proteomes" id="UP000557872"/>
    </source>
</evidence>
<reference evidence="1 2" key="1">
    <citation type="submission" date="2020-07" db="EMBL/GenBank/DDBJ databases">
        <title>Roseicoccus Jingziensis gen. nov., sp. nov., isolated from coastal seawater.</title>
        <authorList>
            <person name="Feng X."/>
        </authorList>
    </citation>
    <scope>NUCLEOTIDE SEQUENCE [LARGE SCALE GENOMIC DNA]</scope>
    <source>
        <strain evidence="1 2">N1E253</strain>
    </source>
</reference>
<dbReference type="RefSeq" id="WP_178934939.1">
    <property type="nucleotide sequence ID" value="NZ_JACBAZ010000018.1"/>
</dbReference>
<protein>
    <submittedName>
        <fullName evidence="1">Uncharacterized protein</fullName>
    </submittedName>
</protein>
<name>A0A851GS75_9BACT</name>
<dbReference type="Proteomes" id="UP000557872">
    <property type="component" value="Unassembled WGS sequence"/>
</dbReference>
<dbReference type="EMBL" id="JACBAZ010000018">
    <property type="protein sequence ID" value="NWK57630.1"/>
    <property type="molecule type" value="Genomic_DNA"/>
</dbReference>
<accession>A0A851GS75</accession>
<sequence length="170" mass="19922">MQKIMWPFLKKIKSYPKNLNCKYCGELNLIDEAHSFSFGDSELINEFRILQYEGGRDDEDIKICFHPPKKGRVDQVAWTSVIDSTVEYVLQSFDCLLDTCYERIYEMRSHAGEIESTRGKLSDRISLSLIRVYHDKRFDLLCCIACEEYRCEDVDICFDKNKNLLSFTGI</sequence>
<organism evidence="1 2">
    <name type="scientific">Oceaniferula marina</name>
    <dbReference type="NCBI Taxonomy" id="2748318"/>
    <lineage>
        <taxon>Bacteria</taxon>
        <taxon>Pseudomonadati</taxon>
        <taxon>Verrucomicrobiota</taxon>
        <taxon>Verrucomicrobiia</taxon>
        <taxon>Verrucomicrobiales</taxon>
        <taxon>Verrucomicrobiaceae</taxon>
        <taxon>Oceaniferula</taxon>
    </lineage>
</organism>
<comment type="caution">
    <text evidence="1">The sequence shown here is derived from an EMBL/GenBank/DDBJ whole genome shotgun (WGS) entry which is preliminary data.</text>
</comment>
<gene>
    <name evidence="1" type="ORF">HW115_18580</name>
</gene>
<proteinExistence type="predicted"/>